<dbReference type="Pfam" id="PF13275">
    <property type="entry name" value="S4_2"/>
    <property type="match status" value="1"/>
</dbReference>
<dbReference type="Proteomes" id="UP000199309">
    <property type="component" value="Unassembled WGS sequence"/>
</dbReference>
<proteinExistence type="predicted"/>
<gene>
    <name evidence="2" type="ORF">SAMN05660299_02151</name>
</gene>
<dbReference type="STRING" id="349095.SAMN05660299_02151"/>
<dbReference type="AlphaFoldDB" id="A0A1G9YTF8"/>
<dbReference type="InterPro" id="IPR036986">
    <property type="entry name" value="S4_RNA-bd_sf"/>
</dbReference>
<dbReference type="EMBL" id="FNHQ01000025">
    <property type="protein sequence ID" value="SDN12404.1"/>
    <property type="molecule type" value="Genomic_DNA"/>
</dbReference>
<reference evidence="2 3" key="1">
    <citation type="submission" date="2016-10" db="EMBL/GenBank/DDBJ databases">
        <authorList>
            <person name="de Groot N.N."/>
        </authorList>
    </citation>
    <scope>NUCLEOTIDE SEQUENCE [LARGE SCALE GENOMIC DNA]</scope>
    <source>
        <strain evidence="2 3">DSM 16981</strain>
    </source>
</reference>
<evidence type="ECO:0000313" key="3">
    <source>
        <dbReference type="Proteomes" id="UP000199309"/>
    </source>
</evidence>
<protein>
    <submittedName>
        <fullName evidence="2">Ribosome-associated protein</fullName>
    </submittedName>
</protein>
<sequence length="72" mass="8430">MEKKIIIKTEKIQLDQFLKWADIIQSGGQIRGLLDEKRIYINGILCHEKRKQLHINDVVEIKKIGIFRVSGE</sequence>
<dbReference type="Gene3D" id="3.10.290.10">
    <property type="entry name" value="RNA-binding S4 domain"/>
    <property type="match status" value="1"/>
</dbReference>
<name>A0A1G9YTF8_9FIRM</name>
<dbReference type="GO" id="GO:0003723">
    <property type="term" value="F:RNA binding"/>
    <property type="evidence" value="ECO:0007669"/>
    <property type="project" value="UniProtKB-KW"/>
</dbReference>
<evidence type="ECO:0000313" key="2">
    <source>
        <dbReference type="EMBL" id="SDN12404.1"/>
    </source>
</evidence>
<dbReference type="SUPFAM" id="SSF55174">
    <property type="entry name" value="Alpha-L RNA-binding motif"/>
    <property type="match status" value="1"/>
</dbReference>
<keyword evidence="1" id="KW-0694">RNA-binding</keyword>
<accession>A0A1G9YTF8</accession>
<dbReference type="PROSITE" id="PS50889">
    <property type="entry name" value="S4"/>
    <property type="match status" value="1"/>
</dbReference>
<organism evidence="2 3">
    <name type="scientific">Megasphaera paucivorans</name>
    <dbReference type="NCBI Taxonomy" id="349095"/>
    <lineage>
        <taxon>Bacteria</taxon>
        <taxon>Bacillati</taxon>
        <taxon>Bacillota</taxon>
        <taxon>Negativicutes</taxon>
        <taxon>Veillonellales</taxon>
        <taxon>Veillonellaceae</taxon>
        <taxon>Megasphaera</taxon>
    </lineage>
</organism>
<keyword evidence="3" id="KW-1185">Reference proteome</keyword>
<dbReference type="OrthoDB" id="9811532at2"/>
<dbReference type="CDD" id="cd00165">
    <property type="entry name" value="S4"/>
    <property type="match status" value="1"/>
</dbReference>
<evidence type="ECO:0000256" key="1">
    <source>
        <dbReference type="PROSITE-ProRule" id="PRU00182"/>
    </source>
</evidence>
<dbReference type="RefSeq" id="WP_091651713.1">
    <property type="nucleotide sequence ID" value="NZ_FNHQ01000025.1"/>
</dbReference>